<keyword evidence="3" id="KW-1185">Reference proteome</keyword>
<name>A0A1A6G3R3_NEOLE</name>
<evidence type="ECO:0000313" key="2">
    <source>
        <dbReference type="EMBL" id="OBS60027.1"/>
    </source>
</evidence>
<evidence type="ECO:0000256" key="1">
    <source>
        <dbReference type="SAM" id="SignalP"/>
    </source>
</evidence>
<dbReference type="STRING" id="56216.A0A1A6G3R3"/>
<organism evidence="2 3">
    <name type="scientific">Neotoma lepida</name>
    <name type="common">Desert woodrat</name>
    <dbReference type="NCBI Taxonomy" id="56216"/>
    <lineage>
        <taxon>Eukaryota</taxon>
        <taxon>Metazoa</taxon>
        <taxon>Chordata</taxon>
        <taxon>Craniata</taxon>
        <taxon>Vertebrata</taxon>
        <taxon>Euteleostomi</taxon>
        <taxon>Mammalia</taxon>
        <taxon>Eutheria</taxon>
        <taxon>Euarchontoglires</taxon>
        <taxon>Glires</taxon>
        <taxon>Rodentia</taxon>
        <taxon>Myomorpha</taxon>
        <taxon>Muroidea</taxon>
        <taxon>Cricetidae</taxon>
        <taxon>Neotominae</taxon>
        <taxon>Neotoma</taxon>
    </lineage>
</organism>
<reference evidence="2 3" key="1">
    <citation type="submission" date="2016-06" db="EMBL/GenBank/DDBJ databases">
        <title>The Draft Genome Sequence and Annotation of the Desert Woodrat Neotoma lepida.</title>
        <authorList>
            <person name="Campbell M."/>
            <person name="Oakeson K.F."/>
            <person name="Yandell M."/>
            <person name="Halpert J.R."/>
            <person name="Dearing D."/>
        </authorList>
    </citation>
    <scope>NUCLEOTIDE SEQUENCE [LARGE SCALE GENOMIC DNA]</scope>
    <source>
        <strain evidence="2">417</strain>
        <tissue evidence="2">Liver</tissue>
    </source>
</reference>
<dbReference type="AlphaFoldDB" id="A0A1A6G3R3"/>
<evidence type="ECO:0000313" key="3">
    <source>
        <dbReference type="Proteomes" id="UP000092124"/>
    </source>
</evidence>
<dbReference type="Proteomes" id="UP000092124">
    <property type="component" value="Unassembled WGS sequence"/>
</dbReference>
<feature type="signal peptide" evidence="1">
    <location>
        <begin position="1"/>
        <end position="20"/>
    </location>
</feature>
<accession>A0A1A6G3R3</accession>
<comment type="caution">
    <text evidence="2">The sequence shown here is derived from an EMBL/GenBank/DDBJ whole genome shotgun (WGS) entry which is preliminary data.</text>
</comment>
<protein>
    <submittedName>
        <fullName evidence="2">Uncharacterized protein</fullName>
    </submittedName>
</protein>
<keyword evidence="1" id="KW-0732">Signal</keyword>
<feature type="chain" id="PRO_5008345282" evidence="1">
    <location>
        <begin position="21"/>
        <end position="187"/>
    </location>
</feature>
<dbReference type="EMBL" id="LZPO01107923">
    <property type="protein sequence ID" value="OBS60027.1"/>
    <property type="molecule type" value="Genomic_DNA"/>
</dbReference>
<dbReference type="OrthoDB" id="2120021at2759"/>
<sequence>MVSIPELLSLKLGLVLRALSSDFGPSNSSTGMKSQTRMLTSSFSSAFSPLLTLKSAREALLHMSGTAPGAHKEHTPWKLEWIRAVYFDLNLLEGWARSRFLCLMMLGSQYPTLHFYNFKFTPCPSAFGKADSSLSAQVFIHNPHTRSQHFNASRVFPSPLESDVSLLNINQTRGKYTPFNHQILITH</sequence>
<gene>
    <name evidence="2" type="ORF">A6R68_08852</name>
</gene>
<proteinExistence type="predicted"/>